<accession>A0A2U3PHB3</accession>
<dbReference type="EMBL" id="FUEZ01000004">
    <property type="protein sequence ID" value="SPM43131.1"/>
    <property type="molecule type" value="Genomic_DNA"/>
</dbReference>
<dbReference type="Proteomes" id="UP000240424">
    <property type="component" value="Unassembled WGS sequence"/>
</dbReference>
<evidence type="ECO:0000313" key="5">
    <source>
        <dbReference type="Proteomes" id="UP000240424"/>
    </source>
</evidence>
<feature type="signal peptide" evidence="2">
    <location>
        <begin position="1"/>
        <end position="20"/>
    </location>
</feature>
<name>A0A2U3PHB3_9MYCO</name>
<protein>
    <submittedName>
        <fullName evidence="4">27 kDa lipoprotein antigen</fullName>
    </submittedName>
</protein>
<feature type="region of interest" description="Disordered" evidence="1">
    <location>
        <begin position="16"/>
        <end position="55"/>
    </location>
</feature>
<gene>
    <name evidence="4" type="ORF">MNAB215_5353</name>
</gene>
<keyword evidence="4" id="KW-0449">Lipoprotein</keyword>
<organism evidence="4 5">
    <name type="scientific">Mycobacterium numidiamassiliense</name>
    <dbReference type="NCBI Taxonomy" id="1841861"/>
    <lineage>
        <taxon>Bacteria</taxon>
        <taxon>Bacillati</taxon>
        <taxon>Actinomycetota</taxon>
        <taxon>Actinomycetes</taxon>
        <taxon>Mycobacteriales</taxon>
        <taxon>Mycobacteriaceae</taxon>
        <taxon>Mycobacterium</taxon>
    </lineage>
</organism>
<reference evidence="4 5" key="1">
    <citation type="submission" date="2017-01" db="EMBL/GenBank/DDBJ databases">
        <authorList>
            <consortium name="Urmite Genomes"/>
        </authorList>
    </citation>
    <scope>NUCLEOTIDE SEQUENCE [LARGE SCALE GENOMIC DNA]</scope>
    <source>
        <strain evidence="4 5">AB215</strain>
    </source>
</reference>
<feature type="domain" description="DUF5666" evidence="3">
    <location>
        <begin position="157"/>
        <end position="222"/>
    </location>
</feature>
<evidence type="ECO:0000259" key="3">
    <source>
        <dbReference type="Pfam" id="PF18914"/>
    </source>
</evidence>
<feature type="compositionally biased region" description="Low complexity" evidence="1">
    <location>
        <begin position="135"/>
        <end position="147"/>
    </location>
</feature>
<feature type="region of interest" description="Disordered" evidence="1">
    <location>
        <begin position="109"/>
        <end position="160"/>
    </location>
</feature>
<feature type="compositionally biased region" description="Low complexity" evidence="1">
    <location>
        <begin position="20"/>
        <end position="42"/>
    </location>
</feature>
<dbReference type="Pfam" id="PF18914">
    <property type="entry name" value="DUF5666"/>
    <property type="match status" value="1"/>
</dbReference>
<evidence type="ECO:0000256" key="1">
    <source>
        <dbReference type="SAM" id="MobiDB-lite"/>
    </source>
</evidence>
<feature type="chain" id="PRO_5015452252" evidence="2">
    <location>
        <begin position="21"/>
        <end position="244"/>
    </location>
</feature>
<proteinExistence type="predicted"/>
<sequence length="244" mass="23189">MFAVIGATALSVAACGSSNTATPSAPAGPTGSTTAQAQAPTQAPSPTPAPGGNGRVAGLIASVTGNTAQVTQQNGNATVDFTPSTQVSEVTSAALSDVTTGSCVSVRPARGESQGAQSITAKSVRVSPAVDGRCSTGSPSSGPSPSKGPGGHGGVGGTVASVAGDTITVNGNDGTAPTTVAVTDKTRYSKQASAGTQSIAQGKCMTAQGSLDGSGAIQATTINLRPAHDGACPGEGGPHHGHGG</sequence>
<dbReference type="InterPro" id="IPR043724">
    <property type="entry name" value="DUF5666"/>
</dbReference>
<feature type="compositionally biased region" description="Gly residues" evidence="1">
    <location>
        <begin position="148"/>
        <end position="157"/>
    </location>
</feature>
<keyword evidence="2" id="KW-0732">Signal</keyword>
<evidence type="ECO:0000256" key="2">
    <source>
        <dbReference type="SAM" id="SignalP"/>
    </source>
</evidence>
<dbReference type="AlphaFoldDB" id="A0A2U3PHB3"/>
<dbReference type="STRING" id="1841861.GCA_900157365_03673"/>
<evidence type="ECO:0000313" key="4">
    <source>
        <dbReference type="EMBL" id="SPM43131.1"/>
    </source>
</evidence>
<keyword evidence="5" id="KW-1185">Reference proteome</keyword>